<proteinExistence type="predicted"/>
<dbReference type="EnsemblPlants" id="AVESA.00010b.r2.3AG0451670.2">
    <property type="protein sequence ID" value="AVESA.00010b.r2.3AG0451670.2.CDS"/>
    <property type="gene ID" value="AVESA.00010b.r2.3AG0451670"/>
</dbReference>
<protein>
    <submittedName>
        <fullName evidence="1">Uncharacterized protein</fullName>
    </submittedName>
</protein>
<sequence>MKPIHPIGLLFPLSCILLLCAVVPGRALVNWKASLASSGVSLGSWSLANSSRLCRWSCITCDPEARDITELDLTDTSLNGTLDELDFSAFPHLERLTLVRSALHGTIPTGIGSLTSLVMLEMRHNLYLRGTIPCSIGQLKHLAVLQLAYLGLHGTLPEEIGNLTSLEELTLSSVTLTGSIPQTIGVLTKLRLLDLGHNNLSGTILLEIGNMTELQSINFLGNWRLEGQLPSSISHLIKLQFLDMSSNHLGGHIVPGLGNSSVMHHVFIGNNNFSGSSICVGGALSFVSAEHKGFTGIHHQTFRNCTTLEFVDFTANSIVAELRDCFGEEHLEWLLLMAFSQNQLYGSLVTEQVQDEALAKFGLHSSVQELFQWCNSVLIPR</sequence>
<name>A0ACD5VHT5_AVESA</name>
<accession>A0ACD5VHT5</accession>
<organism evidence="1 2">
    <name type="scientific">Avena sativa</name>
    <name type="common">Oat</name>
    <dbReference type="NCBI Taxonomy" id="4498"/>
    <lineage>
        <taxon>Eukaryota</taxon>
        <taxon>Viridiplantae</taxon>
        <taxon>Streptophyta</taxon>
        <taxon>Embryophyta</taxon>
        <taxon>Tracheophyta</taxon>
        <taxon>Spermatophyta</taxon>
        <taxon>Magnoliopsida</taxon>
        <taxon>Liliopsida</taxon>
        <taxon>Poales</taxon>
        <taxon>Poaceae</taxon>
        <taxon>BOP clade</taxon>
        <taxon>Pooideae</taxon>
        <taxon>Poodae</taxon>
        <taxon>Poeae</taxon>
        <taxon>Poeae Chloroplast Group 1 (Aveneae type)</taxon>
        <taxon>Aveninae</taxon>
        <taxon>Avena</taxon>
    </lineage>
</organism>
<reference evidence="1" key="2">
    <citation type="submission" date="2025-09" db="UniProtKB">
        <authorList>
            <consortium name="EnsemblPlants"/>
        </authorList>
    </citation>
    <scope>IDENTIFICATION</scope>
</reference>
<dbReference type="Proteomes" id="UP001732700">
    <property type="component" value="Chromosome 3A"/>
</dbReference>
<keyword evidence="2" id="KW-1185">Reference proteome</keyword>
<reference evidence="1" key="1">
    <citation type="submission" date="2021-05" db="EMBL/GenBank/DDBJ databases">
        <authorList>
            <person name="Scholz U."/>
            <person name="Mascher M."/>
            <person name="Fiebig A."/>
        </authorList>
    </citation>
    <scope>NUCLEOTIDE SEQUENCE [LARGE SCALE GENOMIC DNA]</scope>
</reference>
<evidence type="ECO:0000313" key="1">
    <source>
        <dbReference type="EnsemblPlants" id="AVESA.00010b.r2.3AG0451670.2.CDS"/>
    </source>
</evidence>
<evidence type="ECO:0000313" key="2">
    <source>
        <dbReference type="Proteomes" id="UP001732700"/>
    </source>
</evidence>